<gene>
    <name evidence="1" type="ORF">ACFFIA_01430</name>
</gene>
<dbReference type="EMBL" id="JBHLUH010000004">
    <property type="protein sequence ID" value="MFC0526323.1"/>
    <property type="molecule type" value="Genomic_DNA"/>
</dbReference>
<comment type="caution">
    <text evidence="1">The sequence shown here is derived from an EMBL/GenBank/DDBJ whole genome shotgun (WGS) entry which is preliminary data.</text>
</comment>
<dbReference type="RefSeq" id="WP_377244045.1">
    <property type="nucleotide sequence ID" value="NZ_JBHLUH010000004.1"/>
</dbReference>
<name>A0ABV6LVQ9_9ACTN</name>
<reference evidence="1 2" key="1">
    <citation type="submission" date="2024-09" db="EMBL/GenBank/DDBJ databases">
        <authorList>
            <person name="Sun Q."/>
            <person name="Mori K."/>
        </authorList>
    </citation>
    <scope>NUCLEOTIDE SEQUENCE [LARGE SCALE GENOMIC DNA]</scope>
    <source>
        <strain evidence="1 2">TBRC 3947</strain>
    </source>
</reference>
<evidence type="ECO:0000313" key="1">
    <source>
        <dbReference type="EMBL" id="MFC0526323.1"/>
    </source>
</evidence>
<proteinExistence type="predicted"/>
<keyword evidence="2" id="KW-1185">Reference proteome</keyword>
<dbReference type="InterPro" id="IPR011009">
    <property type="entry name" value="Kinase-like_dom_sf"/>
</dbReference>
<accession>A0ABV6LVQ9</accession>
<organism evidence="1 2">
    <name type="scientific">Phytohabitans kaempferiae</name>
    <dbReference type="NCBI Taxonomy" id="1620943"/>
    <lineage>
        <taxon>Bacteria</taxon>
        <taxon>Bacillati</taxon>
        <taxon>Actinomycetota</taxon>
        <taxon>Actinomycetes</taxon>
        <taxon>Micromonosporales</taxon>
        <taxon>Micromonosporaceae</taxon>
    </lineage>
</organism>
<evidence type="ECO:0000313" key="2">
    <source>
        <dbReference type="Proteomes" id="UP001589867"/>
    </source>
</evidence>
<dbReference type="Proteomes" id="UP001589867">
    <property type="component" value="Unassembled WGS sequence"/>
</dbReference>
<protein>
    <recommendedName>
        <fullName evidence="3">Aminoglycoside phosphotransferase domain-containing protein</fullName>
    </recommendedName>
</protein>
<dbReference type="SUPFAM" id="SSF56112">
    <property type="entry name" value="Protein kinase-like (PK-like)"/>
    <property type="match status" value="1"/>
</dbReference>
<evidence type="ECO:0008006" key="3">
    <source>
        <dbReference type="Google" id="ProtNLM"/>
    </source>
</evidence>
<sequence>MSPVRTAPARLTAGDAALRVQYLEEVLRLLYPEPCTTRGRSPVVTEYMLVPDARRPRLLVPTRSRRIAAAAVRRYAEPQSRVARLKRDAVVAALRTPGAAAVLLRHRVRIYGPPGETIDGYLREALGTDLALSVHIGPARANRKPVLQLIAPDGETLGFAKLGTGPLTRRLVRAETTALNALSHVGLRDVTVPRVLHAGEWRGHQVLVQSPLPVWRPRGPLAPDRLAAAMREVAGSCGTSRSWLATSPYWAELRDRLDAVADRPEGAALGAAARSIVERGGDVDLRYGAWHGDWAPWNMATLADTLLVWDWERFTTGVPLGFDAVHYDLQRRIQSTSDAEAAVESTLGVAPALLRPFEVTGAAVGLTALLYLVDLATRYLADRQAEAGARLGVLGTWLLPVLVRRMEALS</sequence>